<dbReference type="Pfam" id="PF12833">
    <property type="entry name" value="HTH_18"/>
    <property type="match status" value="1"/>
</dbReference>
<dbReference type="PANTHER" id="PTHR46796">
    <property type="entry name" value="HTH-TYPE TRANSCRIPTIONAL ACTIVATOR RHAS-RELATED"/>
    <property type="match status" value="1"/>
</dbReference>
<dbReference type="RefSeq" id="WP_309261951.1">
    <property type="nucleotide sequence ID" value="NZ_JARUHG010000001.1"/>
</dbReference>
<dbReference type="PANTHER" id="PTHR46796:SF7">
    <property type="entry name" value="ARAC FAMILY TRANSCRIPTIONAL REGULATOR"/>
    <property type="match status" value="1"/>
</dbReference>
<organism evidence="5 6">
    <name type="scientific">Lysobacter arvi</name>
    <dbReference type="NCBI Taxonomy" id="3038776"/>
    <lineage>
        <taxon>Bacteria</taxon>
        <taxon>Pseudomonadati</taxon>
        <taxon>Pseudomonadota</taxon>
        <taxon>Gammaproteobacteria</taxon>
        <taxon>Lysobacterales</taxon>
        <taxon>Lysobacteraceae</taxon>
        <taxon>Lysobacter</taxon>
    </lineage>
</organism>
<feature type="domain" description="HTH araC/xylS-type" evidence="4">
    <location>
        <begin position="165"/>
        <end position="263"/>
    </location>
</feature>
<evidence type="ECO:0000256" key="3">
    <source>
        <dbReference type="ARBA" id="ARBA00023163"/>
    </source>
</evidence>
<dbReference type="Proteomes" id="UP001233535">
    <property type="component" value="Unassembled WGS sequence"/>
</dbReference>
<keyword evidence="6" id="KW-1185">Reference proteome</keyword>
<dbReference type="InterPro" id="IPR050204">
    <property type="entry name" value="AraC_XylS_family_regulators"/>
</dbReference>
<keyword evidence="1" id="KW-0805">Transcription regulation</keyword>
<dbReference type="EMBL" id="JARUHG010000001">
    <property type="protein sequence ID" value="MDR0181711.1"/>
    <property type="molecule type" value="Genomic_DNA"/>
</dbReference>
<dbReference type="InterPro" id="IPR009057">
    <property type="entry name" value="Homeodomain-like_sf"/>
</dbReference>
<reference evidence="5 6" key="1">
    <citation type="submission" date="2023-04" db="EMBL/GenBank/DDBJ databases">
        <title>Lysobacter sp. strain UC isolated from soil sample.</title>
        <authorList>
            <person name="Choksket S."/>
            <person name="Harshvardhan F."/>
            <person name="Rana R."/>
            <person name="Patil P.B."/>
            <person name="Korpole S."/>
        </authorList>
    </citation>
    <scope>NUCLEOTIDE SEQUENCE [LARGE SCALE GENOMIC DNA]</scope>
    <source>
        <strain evidence="5 6">UC</strain>
    </source>
</reference>
<dbReference type="PROSITE" id="PS00041">
    <property type="entry name" value="HTH_ARAC_FAMILY_1"/>
    <property type="match status" value="1"/>
</dbReference>
<evidence type="ECO:0000313" key="5">
    <source>
        <dbReference type="EMBL" id="MDR0181711.1"/>
    </source>
</evidence>
<name>A0ABU1C948_9GAMM</name>
<dbReference type="InterPro" id="IPR020449">
    <property type="entry name" value="Tscrpt_reg_AraC-type_HTH"/>
</dbReference>
<accession>A0ABU1C948</accession>
<dbReference type="InterPro" id="IPR032783">
    <property type="entry name" value="AraC_lig"/>
</dbReference>
<evidence type="ECO:0000259" key="4">
    <source>
        <dbReference type="PROSITE" id="PS01124"/>
    </source>
</evidence>
<evidence type="ECO:0000313" key="6">
    <source>
        <dbReference type="Proteomes" id="UP001233535"/>
    </source>
</evidence>
<sequence length="268" mass="29611">MFRFAQPQDFTGISACFHFVEDAACRLHAEGHRLHVSSGDLVVLPRGGWHRIECVADDAVRPRVTTCEFRLEGAGGKLLADALPALLHVPGAGQPPAGFPESPKEWLSVTLAAIRLEADRPSLGSSVMLSRLVDLLFVWSLRHWLITAGPESGRLAKALDDPVVRRALGLLHAQPARDWSVETLAHQLNQSRSGLSQRFVETLGEPPMRYLARWRMQLAADMLTSTRLRVSQIAQRVGYDSEPAFSRAFKRCFGIAPTDYRIGPSRSA</sequence>
<dbReference type="Gene3D" id="1.10.10.60">
    <property type="entry name" value="Homeodomain-like"/>
    <property type="match status" value="2"/>
</dbReference>
<dbReference type="Pfam" id="PF12852">
    <property type="entry name" value="Cupin_6"/>
    <property type="match status" value="1"/>
</dbReference>
<evidence type="ECO:0000256" key="1">
    <source>
        <dbReference type="ARBA" id="ARBA00023015"/>
    </source>
</evidence>
<dbReference type="InterPro" id="IPR018062">
    <property type="entry name" value="HTH_AraC-typ_CS"/>
</dbReference>
<evidence type="ECO:0000256" key="2">
    <source>
        <dbReference type="ARBA" id="ARBA00023125"/>
    </source>
</evidence>
<comment type="caution">
    <text evidence="5">The sequence shown here is derived from an EMBL/GenBank/DDBJ whole genome shotgun (WGS) entry which is preliminary data.</text>
</comment>
<dbReference type="PRINTS" id="PR00032">
    <property type="entry name" value="HTHARAC"/>
</dbReference>
<dbReference type="SMART" id="SM00342">
    <property type="entry name" value="HTH_ARAC"/>
    <property type="match status" value="1"/>
</dbReference>
<gene>
    <name evidence="5" type="ORF">P8609_01850</name>
</gene>
<dbReference type="SUPFAM" id="SSF46689">
    <property type="entry name" value="Homeodomain-like"/>
    <property type="match status" value="2"/>
</dbReference>
<keyword evidence="3" id="KW-0804">Transcription</keyword>
<dbReference type="InterPro" id="IPR018060">
    <property type="entry name" value="HTH_AraC"/>
</dbReference>
<protein>
    <submittedName>
        <fullName evidence="5">AraC family transcriptional regulator</fullName>
    </submittedName>
</protein>
<keyword evidence="2" id="KW-0238">DNA-binding</keyword>
<dbReference type="PROSITE" id="PS01124">
    <property type="entry name" value="HTH_ARAC_FAMILY_2"/>
    <property type="match status" value="1"/>
</dbReference>
<proteinExistence type="predicted"/>